<reference evidence="2" key="1">
    <citation type="journal article" date="2019" name="Int. J. Syst. Evol. Microbiol.">
        <title>The Global Catalogue of Microorganisms (GCM) 10K type strain sequencing project: providing services to taxonomists for standard genome sequencing and annotation.</title>
        <authorList>
            <consortium name="The Broad Institute Genomics Platform"/>
            <consortium name="The Broad Institute Genome Sequencing Center for Infectious Disease"/>
            <person name="Wu L."/>
            <person name="Ma J."/>
        </authorList>
    </citation>
    <scope>NUCLEOTIDE SEQUENCE [LARGE SCALE GENOMIC DNA]</scope>
    <source>
        <strain evidence="2">CCUG 53903</strain>
    </source>
</reference>
<dbReference type="EMBL" id="JBHTBZ010000020">
    <property type="protein sequence ID" value="MFC7460626.1"/>
    <property type="molecule type" value="Genomic_DNA"/>
</dbReference>
<gene>
    <name evidence="1" type="ORF">ACFQU0_09320</name>
</gene>
<protein>
    <submittedName>
        <fullName evidence="1">Uncharacterized protein</fullName>
    </submittedName>
</protein>
<accession>A0ABW2SB08</accession>
<comment type="caution">
    <text evidence="1">The sequence shown here is derived from an EMBL/GenBank/DDBJ whole genome shotgun (WGS) entry which is preliminary data.</text>
</comment>
<name>A0ABW2SB08_9BURK</name>
<proteinExistence type="predicted"/>
<evidence type="ECO:0000313" key="1">
    <source>
        <dbReference type="EMBL" id="MFC7460626.1"/>
    </source>
</evidence>
<dbReference type="Proteomes" id="UP001596457">
    <property type="component" value="Unassembled WGS sequence"/>
</dbReference>
<keyword evidence="2" id="KW-1185">Reference proteome</keyword>
<evidence type="ECO:0000313" key="2">
    <source>
        <dbReference type="Proteomes" id="UP001596457"/>
    </source>
</evidence>
<sequence length="94" mass="9358">AAVTVAVVAVAVSAMRDETAAAKVAVTVHEKVVEAAVARAPKAASAATPKAVAAKAAVKNVGHAATEVAVAANVTASAKVPANNRNWALWPRRP</sequence>
<dbReference type="RefSeq" id="WP_382200063.1">
    <property type="nucleotide sequence ID" value="NZ_JBHTBZ010000020.1"/>
</dbReference>
<organism evidence="1 2">
    <name type="scientific">Hydrogenophaga defluvii</name>
    <dbReference type="NCBI Taxonomy" id="249410"/>
    <lineage>
        <taxon>Bacteria</taxon>
        <taxon>Pseudomonadati</taxon>
        <taxon>Pseudomonadota</taxon>
        <taxon>Betaproteobacteria</taxon>
        <taxon>Burkholderiales</taxon>
        <taxon>Comamonadaceae</taxon>
        <taxon>Hydrogenophaga</taxon>
    </lineage>
</organism>
<feature type="non-terminal residue" evidence="1">
    <location>
        <position position="1"/>
    </location>
</feature>